<comment type="similarity">
    <text evidence="2">Belongs to the ribose 5-phosphate isomerase family.</text>
</comment>
<proteinExistence type="inferred from homology"/>
<dbReference type="GO" id="GO:0005737">
    <property type="term" value="C:cytoplasm"/>
    <property type="evidence" value="ECO:0007669"/>
    <property type="project" value="TreeGrafter"/>
</dbReference>
<dbReference type="Bgee" id="ENSCHIG00000027060">
    <property type="expression patterns" value="Expressed in thymus and 5 other cell types or tissues"/>
</dbReference>
<feature type="region of interest" description="Disordered" evidence="6">
    <location>
        <begin position="1"/>
        <end position="27"/>
    </location>
</feature>
<evidence type="ECO:0000313" key="7">
    <source>
        <dbReference type="Ensembl" id="ENSCHIP00000033527.1"/>
    </source>
</evidence>
<accession>A0A452GAT1</accession>
<dbReference type="EC" id="5.3.1.6" evidence="3"/>
<dbReference type="GO" id="GO:0006014">
    <property type="term" value="P:D-ribose metabolic process"/>
    <property type="evidence" value="ECO:0007669"/>
    <property type="project" value="TreeGrafter"/>
</dbReference>
<evidence type="ECO:0000313" key="8">
    <source>
        <dbReference type="Proteomes" id="UP000291000"/>
    </source>
</evidence>
<dbReference type="InterPro" id="IPR004788">
    <property type="entry name" value="Ribose5P_isomerase_type_A"/>
</dbReference>
<reference evidence="7" key="2">
    <citation type="submission" date="2025-08" db="UniProtKB">
        <authorList>
            <consortium name="Ensembl"/>
        </authorList>
    </citation>
    <scope>IDENTIFICATION</scope>
</reference>
<dbReference type="PANTHER" id="PTHR11934:SF0">
    <property type="entry name" value="RIBOSE-5-PHOSPHATE ISOMERASE"/>
    <property type="match status" value="1"/>
</dbReference>
<evidence type="ECO:0000256" key="6">
    <source>
        <dbReference type="SAM" id="MobiDB-lite"/>
    </source>
</evidence>
<dbReference type="Proteomes" id="UP000291000">
    <property type="component" value="Chromosome 5"/>
</dbReference>
<dbReference type="GeneTree" id="ENSGT00390000004352"/>
<dbReference type="Ensembl" id="ENSCHIT00000041406.1">
    <property type="protein sequence ID" value="ENSCHIP00000033527.1"/>
    <property type="gene ID" value="ENSCHIG00000027060.1"/>
</dbReference>
<evidence type="ECO:0000256" key="4">
    <source>
        <dbReference type="ARBA" id="ARBA00023235"/>
    </source>
</evidence>
<dbReference type="Gene3D" id="3.40.50.1360">
    <property type="match status" value="1"/>
</dbReference>
<dbReference type="EMBL" id="LWLT01000005">
    <property type="status" value="NOT_ANNOTATED_CDS"/>
    <property type="molecule type" value="Genomic_DNA"/>
</dbReference>
<keyword evidence="8" id="KW-1185">Reference proteome</keyword>
<sequence length="250" mass="27475">SRTLTRASNLWGHKVRPLGPGPSSLEKQEALTGSSRWVGVLGAKYAEARLGLGSTSTGGKEVNNLCLGPSMMSKAEEAKKLAGCAAVEKEVRNNQVLGTGSDSTIIHTVQRIAKRVKRGNPNHVCIPTSFQAHQLTLQFDLSLSEPEIGHTIDGADEIDGSGGRLTQKIVAGKTIRFTVIADFRKDSKNRGDQWHKGIPIEFDRVRKWSKVNTAIKMIPGVLDMGLFINIVERAYFRMQNSLVNRREKPF</sequence>
<dbReference type="Pfam" id="PF06026">
    <property type="entry name" value="Rib_5-P_isom_A"/>
    <property type="match status" value="1"/>
</dbReference>
<evidence type="ECO:0000256" key="3">
    <source>
        <dbReference type="ARBA" id="ARBA00011959"/>
    </source>
</evidence>
<dbReference type="AlphaFoldDB" id="A0A452GAT1"/>
<comment type="pathway">
    <text evidence="1">Carbohydrate degradation; pentose phosphate pathway; D-ribose 5-phosphate from D-ribulose 5-phosphate (non-oxidative stage): step 1/1.</text>
</comment>
<dbReference type="STRING" id="9925.ENSCHIP00000033527"/>
<dbReference type="InterPro" id="IPR037171">
    <property type="entry name" value="NagB/RpiA_transferase-like"/>
</dbReference>
<evidence type="ECO:0000256" key="5">
    <source>
        <dbReference type="ARBA" id="ARBA00029734"/>
    </source>
</evidence>
<reference evidence="7" key="3">
    <citation type="submission" date="2025-09" db="UniProtKB">
        <authorList>
            <consortium name="Ensembl"/>
        </authorList>
    </citation>
    <scope>IDENTIFICATION</scope>
</reference>
<reference evidence="7 8" key="1">
    <citation type="submission" date="2016-04" db="EMBL/GenBank/DDBJ databases">
        <title>Polished mammalian reference genomes with single-molecule sequencing and chromosome conformation capture applied to the Capra hircus genome.</title>
        <authorList>
            <person name="Bickhart D.M."/>
            <person name="Koren S."/>
            <person name="Rosen B."/>
            <person name="Hastie A."/>
            <person name="Liachko I."/>
            <person name="Sullivan S.T."/>
            <person name="Burton J."/>
            <person name="Sayre B.L."/>
            <person name="Huson H.J."/>
            <person name="Lee J."/>
            <person name="Lam E."/>
            <person name="Kelley C.M."/>
            <person name="Hutchison J.L."/>
            <person name="Zhou Y."/>
            <person name="Sun J."/>
            <person name="Crisa A."/>
            <person name="Schwartz J.C."/>
            <person name="Hammond J.A."/>
            <person name="Schroeder S.G."/>
            <person name="Liu G.E."/>
            <person name="Dunham M."/>
            <person name="Shendure J."/>
            <person name="Sonstegard T.S."/>
            <person name="Phillippy A.M."/>
            <person name="Van Tassell C.P."/>
            <person name="Smith T.P."/>
        </authorList>
    </citation>
    <scope>NUCLEOTIDE SEQUENCE [LARGE SCALE GENOMIC DNA]</scope>
</reference>
<protein>
    <recommendedName>
        <fullName evidence="3">ribose-5-phosphate isomerase</fullName>
        <ecNumber evidence="3">5.3.1.6</ecNumber>
    </recommendedName>
    <alternativeName>
        <fullName evidence="5">Phosphoriboisomerase</fullName>
    </alternativeName>
</protein>
<dbReference type="PANTHER" id="PTHR11934">
    <property type="entry name" value="RIBOSE-5-PHOSPHATE ISOMERASE"/>
    <property type="match status" value="1"/>
</dbReference>
<dbReference type="GO" id="GO:0004751">
    <property type="term" value="F:ribose-5-phosphate isomerase activity"/>
    <property type="evidence" value="ECO:0007669"/>
    <property type="project" value="UniProtKB-EC"/>
</dbReference>
<dbReference type="UniPathway" id="UPA00115">
    <property type="reaction ID" value="UER00412"/>
</dbReference>
<dbReference type="SUPFAM" id="SSF100950">
    <property type="entry name" value="NagB/RpiA/CoA transferase-like"/>
    <property type="match status" value="1"/>
</dbReference>
<keyword evidence="4" id="KW-0413">Isomerase</keyword>
<evidence type="ECO:0000256" key="2">
    <source>
        <dbReference type="ARBA" id="ARBA00008088"/>
    </source>
</evidence>
<name>A0A452GAT1_CAPHI</name>
<organism evidence="7 8">
    <name type="scientific">Capra hircus</name>
    <name type="common">Goat</name>
    <dbReference type="NCBI Taxonomy" id="9925"/>
    <lineage>
        <taxon>Eukaryota</taxon>
        <taxon>Metazoa</taxon>
        <taxon>Chordata</taxon>
        <taxon>Craniata</taxon>
        <taxon>Vertebrata</taxon>
        <taxon>Euteleostomi</taxon>
        <taxon>Mammalia</taxon>
        <taxon>Eutheria</taxon>
        <taxon>Laurasiatheria</taxon>
        <taxon>Artiodactyla</taxon>
        <taxon>Ruminantia</taxon>
        <taxon>Pecora</taxon>
        <taxon>Bovidae</taxon>
        <taxon>Caprinae</taxon>
        <taxon>Capra</taxon>
    </lineage>
</organism>
<dbReference type="GO" id="GO:0009052">
    <property type="term" value="P:pentose-phosphate shunt, non-oxidative branch"/>
    <property type="evidence" value="ECO:0007669"/>
    <property type="project" value="InterPro"/>
</dbReference>
<evidence type="ECO:0000256" key="1">
    <source>
        <dbReference type="ARBA" id="ARBA00004988"/>
    </source>
</evidence>